<comment type="catalytic activity">
    <reaction evidence="24">
        <text>[GlcNAc-(1-&gt;4)-Mur2Ac(oyl-L-Ala-gamma-D-Glu-L-Lys-D-Ala-D-Ala)](n)-di-trans,octa-cis-undecaprenyl diphosphate + beta-D-GlcNAc-(1-&gt;4)-Mur2Ac(oyl-L-Ala-gamma-D-Glu-L-Lys-D-Ala-D-Ala)-di-trans,octa-cis-undecaprenyl diphosphate = [GlcNAc-(1-&gt;4)-Mur2Ac(oyl-L-Ala-gamma-D-Glu-L-Lys-D-Ala-D-Ala)](n+1)-di-trans,octa-cis-undecaprenyl diphosphate + di-trans,octa-cis-undecaprenyl diphosphate + H(+)</text>
        <dbReference type="Rhea" id="RHEA:23708"/>
        <dbReference type="Rhea" id="RHEA-COMP:9602"/>
        <dbReference type="Rhea" id="RHEA-COMP:9603"/>
        <dbReference type="ChEBI" id="CHEBI:15378"/>
        <dbReference type="ChEBI" id="CHEBI:58405"/>
        <dbReference type="ChEBI" id="CHEBI:60033"/>
        <dbReference type="ChEBI" id="CHEBI:78435"/>
        <dbReference type="EC" id="2.4.99.28"/>
    </reaction>
</comment>
<dbReference type="Pfam" id="PF00905">
    <property type="entry name" value="Transpeptidase"/>
    <property type="match status" value="1"/>
</dbReference>
<dbReference type="RefSeq" id="WP_170834820.1">
    <property type="nucleotide sequence ID" value="NZ_FOHU01000014.1"/>
</dbReference>
<dbReference type="SUPFAM" id="SSF56601">
    <property type="entry name" value="beta-lactamase/transpeptidase-like"/>
    <property type="match status" value="1"/>
</dbReference>
<dbReference type="Gene3D" id="1.10.3810.10">
    <property type="entry name" value="Biosynthetic peptidoglycan transglycosylase-like"/>
    <property type="match status" value="1"/>
</dbReference>
<feature type="domain" description="Penicillin-binding protein transpeptidase" evidence="28">
    <location>
        <begin position="579"/>
        <end position="866"/>
    </location>
</feature>
<keyword evidence="21" id="KW-0961">Cell wall biogenesis/degradation</keyword>
<dbReference type="EC" id="2.4.99.28" evidence="23"/>
<evidence type="ECO:0000259" key="28">
    <source>
        <dbReference type="Pfam" id="PF00905"/>
    </source>
</evidence>
<evidence type="ECO:0000256" key="1">
    <source>
        <dbReference type="ARBA" id="ARBA00002624"/>
    </source>
</evidence>
<dbReference type="Pfam" id="PF00912">
    <property type="entry name" value="Transgly"/>
    <property type="match status" value="1"/>
</dbReference>
<keyword evidence="18 27" id="KW-0472">Membrane</keyword>
<dbReference type="GO" id="GO:0071555">
    <property type="term" value="P:cell wall organization"/>
    <property type="evidence" value="ECO:0007669"/>
    <property type="project" value="UniProtKB-KW"/>
</dbReference>
<evidence type="ECO:0000256" key="23">
    <source>
        <dbReference type="ARBA" id="ARBA00044770"/>
    </source>
</evidence>
<dbReference type="InterPro" id="IPR012338">
    <property type="entry name" value="Beta-lactam/transpept-like"/>
</dbReference>
<keyword evidence="8" id="KW-0121">Carboxypeptidase</keyword>
<protein>
    <recommendedName>
        <fullName evidence="7">Penicillin-binding protein 1A</fullName>
        <ecNumber evidence="23">2.4.99.28</ecNumber>
        <ecNumber evidence="6">3.4.16.4</ecNumber>
    </recommendedName>
</protein>
<dbReference type="Proteomes" id="UP000199568">
    <property type="component" value="Unassembled WGS sequence"/>
</dbReference>
<keyword evidence="14" id="KW-0133">Cell shape</keyword>
<feature type="region of interest" description="Disordered" evidence="26">
    <location>
        <begin position="1"/>
        <end position="49"/>
    </location>
</feature>
<dbReference type="STRING" id="426128.SAMN05660297_02716"/>
<evidence type="ECO:0000256" key="26">
    <source>
        <dbReference type="SAM" id="MobiDB-lite"/>
    </source>
</evidence>
<evidence type="ECO:0000256" key="11">
    <source>
        <dbReference type="ARBA" id="ARBA00022679"/>
    </source>
</evidence>
<evidence type="ECO:0000259" key="29">
    <source>
        <dbReference type="Pfam" id="PF00912"/>
    </source>
</evidence>
<dbReference type="NCBIfam" id="TIGR02074">
    <property type="entry name" value="PBP_1a_fam"/>
    <property type="match status" value="1"/>
</dbReference>
<keyword evidence="12 27" id="KW-0812">Transmembrane</keyword>
<comment type="pathway">
    <text evidence="3">Cell wall biogenesis; peptidoglycan biosynthesis.</text>
</comment>
<evidence type="ECO:0000256" key="4">
    <source>
        <dbReference type="ARBA" id="ARBA00007090"/>
    </source>
</evidence>
<evidence type="ECO:0000256" key="14">
    <source>
        <dbReference type="ARBA" id="ARBA00022960"/>
    </source>
</evidence>
<evidence type="ECO:0000256" key="24">
    <source>
        <dbReference type="ARBA" id="ARBA00049902"/>
    </source>
</evidence>
<keyword evidence="11" id="KW-0808">Transferase</keyword>
<feature type="compositionally biased region" description="Basic and acidic residues" evidence="26">
    <location>
        <begin position="20"/>
        <end position="49"/>
    </location>
</feature>
<dbReference type="EMBL" id="FOHU01000014">
    <property type="protein sequence ID" value="SET54659.1"/>
    <property type="molecule type" value="Genomic_DNA"/>
</dbReference>
<dbReference type="PANTHER" id="PTHR32282">
    <property type="entry name" value="BINDING PROTEIN TRANSPEPTIDASE, PUTATIVE-RELATED"/>
    <property type="match status" value="1"/>
</dbReference>
<feature type="compositionally biased region" description="Basic and acidic residues" evidence="26">
    <location>
        <begin position="1"/>
        <end position="12"/>
    </location>
</feature>
<dbReference type="GO" id="GO:0008360">
    <property type="term" value="P:regulation of cell shape"/>
    <property type="evidence" value="ECO:0007669"/>
    <property type="project" value="UniProtKB-KW"/>
</dbReference>
<evidence type="ECO:0000256" key="17">
    <source>
        <dbReference type="ARBA" id="ARBA00022989"/>
    </source>
</evidence>
<dbReference type="GO" id="GO:0008658">
    <property type="term" value="F:penicillin binding"/>
    <property type="evidence" value="ECO:0007669"/>
    <property type="project" value="InterPro"/>
</dbReference>
<evidence type="ECO:0000256" key="2">
    <source>
        <dbReference type="ARBA" id="ARBA00004401"/>
    </source>
</evidence>
<evidence type="ECO:0000256" key="5">
    <source>
        <dbReference type="ARBA" id="ARBA00007739"/>
    </source>
</evidence>
<evidence type="ECO:0000256" key="16">
    <source>
        <dbReference type="ARBA" id="ARBA00022984"/>
    </source>
</evidence>
<proteinExistence type="inferred from homology"/>
<keyword evidence="20" id="KW-0511">Multifunctional enzyme</keyword>
<evidence type="ECO:0000256" key="3">
    <source>
        <dbReference type="ARBA" id="ARBA00004752"/>
    </source>
</evidence>
<evidence type="ECO:0000256" key="12">
    <source>
        <dbReference type="ARBA" id="ARBA00022692"/>
    </source>
</evidence>
<organism evidence="30 31">
    <name type="scientific">Natronincola peptidivorans</name>
    <dbReference type="NCBI Taxonomy" id="426128"/>
    <lineage>
        <taxon>Bacteria</taxon>
        <taxon>Bacillati</taxon>
        <taxon>Bacillota</taxon>
        <taxon>Clostridia</taxon>
        <taxon>Peptostreptococcales</taxon>
        <taxon>Natronincolaceae</taxon>
        <taxon>Natronincola</taxon>
    </lineage>
</organism>
<comment type="pathway">
    <text evidence="25">Glycan biosynthesis.</text>
</comment>
<dbReference type="InterPro" id="IPR001460">
    <property type="entry name" value="PCN-bd_Tpept"/>
</dbReference>
<comment type="catalytic activity">
    <reaction evidence="22">
        <text>Preferential cleavage: (Ac)2-L-Lys-D-Ala-|-D-Ala. Also transpeptidation of peptidyl-alanyl moieties that are N-acyl substituents of D-alanine.</text>
        <dbReference type="EC" id="3.4.16.4"/>
    </reaction>
</comment>
<dbReference type="UniPathway" id="UPA00219"/>
<evidence type="ECO:0000313" key="31">
    <source>
        <dbReference type="Proteomes" id="UP000199568"/>
    </source>
</evidence>
<reference evidence="30 31" key="1">
    <citation type="submission" date="2016-10" db="EMBL/GenBank/DDBJ databases">
        <authorList>
            <person name="de Groot N.N."/>
        </authorList>
    </citation>
    <scope>NUCLEOTIDE SEQUENCE [LARGE SCALE GENOMIC DNA]</scope>
    <source>
        <strain evidence="30 31">DSM 18979</strain>
    </source>
</reference>
<evidence type="ECO:0000256" key="25">
    <source>
        <dbReference type="ARBA" id="ARBA00060592"/>
    </source>
</evidence>
<dbReference type="SUPFAM" id="SSF53955">
    <property type="entry name" value="Lysozyme-like"/>
    <property type="match status" value="1"/>
</dbReference>
<dbReference type="GO" id="GO:0046677">
    <property type="term" value="P:response to antibiotic"/>
    <property type="evidence" value="ECO:0007669"/>
    <property type="project" value="UniProtKB-KW"/>
</dbReference>
<dbReference type="AlphaFoldDB" id="A0A1I0FAW8"/>
<evidence type="ECO:0000256" key="6">
    <source>
        <dbReference type="ARBA" id="ARBA00012448"/>
    </source>
</evidence>
<dbReference type="EC" id="3.4.16.4" evidence="6"/>
<dbReference type="FunFam" id="1.10.3810.10:FF:000001">
    <property type="entry name" value="Penicillin-binding protein 1A"/>
    <property type="match status" value="1"/>
</dbReference>
<evidence type="ECO:0000256" key="9">
    <source>
        <dbReference type="ARBA" id="ARBA00022670"/>
    </source>
</evidence>
<accession>A0A1I0FAW8</accession>
<evidence type="ECO:0000256" key="20">
    <source>
        <dbReference type="ARBA" id="ARBA00023268"/>
    </source>
</evidence>
<dbReference type="GO" id="GO:0009002">
    <property type="term" value="F:serine-type D-Ala-D-Ala carboxypeptidase activity"/>
    <property type="evidence" value="ECO:0007669"/>
    <property type="project" value="UniProtKB-EC"/>
</dbReference>
<dbReference type="InterPro" id="IPR050396">
    <property type="entry name" value="Glycosyltr_51/Transpeptidase"/>
</dbReference>
<dbReference type="InterPro" id="IPR001264">
    <property type="entry name" value="Glyco_trans_51"/>
</dbReference>
<evidence type="ECO:0000256" key="27">
    <source>
        <dbReference type="SAM" id="Phobius"/>
    </source>
</evidence>
<keyword evidence="16" id="KW-0573">Peptidoglycan synthesis</keyword>
<gene>
    <name evidence="30" type="ORF">SAMN05660297_02716</name>
</gene>
<keyword evidence="9" id="KW-0645">Protease</keyword>
<feature type="transmembrane region" description="Helical" evidence="27">
    <location>
        <begin position="59"/>
        <end position="87"/>
    </location>
</feature>
<comment type="similarity">
    <text evidence="4">In the C-terminal section; belongs to the transpeptidase family.</text>
</comment>
<evidence type="ECO:0000256" key="7">
    <source>
        <dbReference type="ARBA" id="ARBA00018638"/>
    </source>
</evidence>
<evidence type="ECO:0000256" key="15">
    <source>
        <dbReference type="ARBA" id="ARBA00022968"/>
    </source>
</evidence>
<dbReference type="GO" id="GO:0006508">
    <property type="term" value="P:proteolysis"/>
    <property type="evidence" value="ECO:0007669"/>
    <property type="project" value="UniProtKB-KW"/>
</dbReference>
<sequence>MEKEEIERKNDNNQEDDAKEENKSEINNAKEEKVPKKENKGTKETHTNEKTKISKHTKFLLKAFIAILLFICFLVTCTIAATIGFVVEVIREVPSIEFSEINTLLNQHSVIYDAKGEALETIQTIEFRDIIEFDRIPPQVQNAFIAIEDERFETHRGIDFKRIVGAFLINIKERSPAQGASTITQQLIKNLYLSEEVDRENLMNDIRRKIKEAYLAIQVEKYMTKDEILHTYLNTINLGQGAYGVQEAAKTYFDKEVEELTIGESAILAGITKNPSRNAPYFLRLEENIEEEEENLIGYLHLIGNRYGVLYNPNAVVRQKIVLQKMQELGYITKDEYNLALQEDIKAKLKPREKENMEITSFLSDLAKDEVIAILMKEGFSKKEAERKLYTGGLRIYTTIDTAMQKRIEDVYENFGEILAGNIEKRTTPILTEWRSYNGSNGNLDRNNNLVDNRGKILYYKQDNLLTEENALIMDKSEYVINNDGLELKSNKFNIYSSYIGIKNYYKIDDKKNLVFHQVGNLSISKNDYRLNEDKTIIISNNFLEENSNFYEINAKEDLLISPKYFTFDDKGVVQPQSAMVILEHSTGKIKAMVGGRDVTGRRILNRATVGYRQPGSSMKPLAVYLPALDNGYTAASVIDDIPHYDIGGRLWPRNWYNGYRGLTSLRKIAVDSINVATVKLLKEIGIETSMEYLGRMGIINEKDPSLDSFISKEENPNVNDENLAALGLGGLTRGVSPLAMTAAYGAIANDGVYIKPTTIEKILDPQGSVIYQYHPEKSFVVEAEIAHIMTDILQDAVTYGTGNRASLYTGNQKIPVAGKTGTTNARADAWFAGYTPYYSAALWIGNDIPQLNLTEGSRIASIFWREVMLQIHEDLEAKAFEMSENLVKRAIDIDTGKLPTSLTKTDPRGNRARIEIFAPGTVPTEHGNTRVELRIDKTTNKLAGPYCPEEYVVSKTFIKTNPPYDPSKNAGILPHDFSYRAPLTKCSTHQENTGLPSIQEEKIEEFIDADIGR</sequence>
<dbReference type="GO" id="GO:0009252">
    <property type="term" value="P:peptidoglycan biosynthetic process"/>
    <property type="evidence" value="ECO:0007669"/>
    <property type="project" value="UniProtKB-UniPathway"/>
</dbReference>
<evidence type="ECO:0000256" key="19">
    <source>
        <dbReference type="ARBA" id="ARBA00023251"/>
    </source>
</evidence>
<evidence type="ECO:0000256" key="22">
    <source>
        <dbReference type="ARBA" id="ARBA00034000"/>
    </source>
</evidence>
<dbReference type="InterPro" id="IPR036950">
    <property type="entry name" value="PBP_transglycosylase"/>
</dbReference>
<dbReference type="GO" id="GO:0005886">
    <property type="term" value="C:plasma membrane"/>
    <property type="evidence" value="ECO:0007669"/>
    <property type="project" value="UniProtKB-SubCell"/>
</dbReference>
<keyword evidence="17 27" id="KW-1133">Transmembrane helix</keyword>
<evidence type="ECO:0000313" key="30">
    <source>
        <dbReference type="EMBL" id="SET54659.1"/>
    </source>
</evidence>
<evidence type="ECO:0000256" key="8">
    <source>
        <dbReference type="ARBA" id="ARBA00022645"/>
    </source>
</evidence>
<keyword evidence="13" id="KW-0378">Hydrolase</keyword>
<evidence type="ECO:0000256" key="21">
    <source>
        <dbReference type="ARBA" id="ARBA00023316"/>
    </source>
</evidence>
<name>A0A1I0FAW8_9FIRM</name>
<dbReference type="Gene3D" id="3.40.710.10">
    <property type="entry name" value="DD-peptidase/beta-lactamase superfamily"/>
    <property type="match status" value="2"/>
</dbReference>
<comment type="similarity">
    <text evidence="5">In the N-terminal section; belongs to the glycosyltransferase 51 family.</text>
</comment>
<feature type="domain" description="Glycosyl transferase family 51" evidence="29">
    <location>
        <begin position="117"/>
        <end position="282"/>
    </location>
</feature>
<keyword evidence="31" id="KW-1185">Reference proteome</keyword>
<comment type="subcellular location">
    <subcellularLocation>
        <location evidence="2">Cell membrane</location>
        <topology evidence="2">Single-pass type II membrane protein</topology>
    </subcellularLocation>
</comment>
<comment type="function">
    <text evidence="1">Cell wall formation. Synthesis of cross-linked peptidoglycan from the lipid intermediates. The enzyme has a penicillin-insensitive transglycosylase N-terminal domain (formation of linear glycan strands) and a penicillin-sensitive transpeptidase C-terminal domain (cross-linking of the peptide subunits).</text>
</comment>
<evidence type="ECO:0000256" key="10">
    <source>
        <dbReference type="ARBA" id="ARBA00022676"/>
    </source>
</evidence>
<keyword evidence="10" id="KW-0328">Glycosyltransferase</keyword>
<evidence type="ECO:0000256" key="13">
    <source>
        <dbReference type="ARBA" id="ARBA00022801"/>
    </source>
</evidence>
<keyword evidence="15" id="KW-0735">Signal-anchor</keyword>
<dbReference type="PANTHER" id="PTHR32282:SF33">
    <property type="entry name" value="PEPTIDOGLYCAN GLYCOSYLTRANSFERASE"/>
    <property type="match status" value="1"/>
</dbReference>
<keyword evidence="19" id="KW-0046">Antibiotic resistance</keyword>
<dbReference type="InterPro" id="IPR023346">
    <property type="entry name" value="Lysozyme-like_dom_sf"/>
</dbReference>
<dbReference type="GO" id="GO:0008955">
    <property type="term" value="F:peptidoglycan glycosyltransferase activity"/>
    <property type="evidence" value="ECO:0007669"/>
    <property type="project" value="UniProtKB-EC"/>
</dbReference>
<evidence type="ECO:0000256" key="18">
    <source>
        <dbReference type="ARBA" id="ARBA00023136"/>
    </source>
</evidence>